<organism evidence="2 3">
    <name type="scientific">Panicum virgatum</name>
    <name type="common">Blackwell switchgrass</name>
    <dbReference type="NCBI Taxonomy" id="38727"/>
    <lineage>
        <taxon>Eukaryota</taxon>
        <taxon>Viridiplantae</taxon>
        <taxon>Streptophyta</taxon>
        <taxon>Embryophyta</taxon>
        <taxon>Tracheophyta</taxon>
        <taxon>Spermatophyta</taxon>
        <taxon>Magnoliopsida</taxon>
        <taxon>Liliopsida</taxon>
        <taxon>Poales</taxon>
        <taxon>Poaceae</taxon>
        <taxon>PACMAD clade</taxon>
        <taxon>Panicoideae</taxon>
        <taxon>Panicodae</taxon>
        <taxon>Paniceae</taxon>
        <taxon>Panicinae</taxon>
        <taxon>Panicum</taxon>
        <taxon>Panicum sect. Hiantes</taxon>
    </lineage>
</organism>
<dbReference type="PANTHER" id="PTHR35828:SF23">
    <property type="entry name" value="F-BOX DOMAIN-CONTAINING PROTEIN"/>
    <property type="match status" value="1"/>
</dbReference>
<reference evidence="2" key="1">
    <citation type="submission" date="2020-05" db="EMBL/GenBank/DDBJ databases">
        <title>WGS assembly of Panicum virgatum.</title>
        <authorList>
            <person name="Lovell J.T."/>
            <person name="Jenkins J."/>
            <person name="Shu S."/>
            <person name="Juenger T.E."/>
            <person name="Schmutz J."/>
        </authorList>
    </citation>
    <scope>NUCLEOTIDE SEQUENCE</scope>
    <source>
        <strain evidence="2">AP13</strain>
    </source>
</reference>
<gene>
    <name evidence="2" type="ORF">PVAP13_2KG574300</name>
</gene>
<sequence length="194" mass="21011">MFGGRYVLLVGGGEGGAAVGRSFLVAKVRLALSDRKRYLKIQTFSSELGAWELTTKIRTPQIRGRYLPAKNLGTPMVVGSSAHFLCQTNAASYVIELHVRTARVTVTALPESFPRPTWWDGQSPRRHLLATATASGSPIVLVADDDKVSVWAQSKQTSRWEQQPQVVAIHRDAMVRFKGGSAHGEVSAGGAIQA</sequence>
<dbReference type="PANTHER" id="PTHR35828">
    <property type="entry name" value="OS08G0203800 PROTEIN-RELATED"/>
    <property type="match status" value="1"/>
</dbReference>
<accession>A0A8T0WJN3</accession>
<dbReference type="InterPro" id="IPR056016">
    <property type="entry name" value="DUF7595"/>
</dbReference>
<evidence type="ECO:0000313" key="3">
    <source>
        <dbReference type="Proteomes" id="UP000823388"/>
    </source>
</evidence>
<comment type="caution">
    <text evidence="2">The sequence shown here is derived from an EMBL/GenBank/DDBJ whole genome shotgun (WGS) entry which is preliminary data.</text>
</comment>
<dbReference type="Proteomes" id="UP000823388">
    <property type="component" value="Chromosome 2K"/>
</dbReference>
<feature type="domain" description="DUF7595" evidence="1">
    <location>
        <begin position="72"/>
        <end position="163"/>
    </location>
</feature>
<dbReference type="EMBL" id="CM029039">
    <property type="protein sequence ID" value="KAG2647358.1"/>
    <property type="molecule type" value="Genomic_DNA"/>
</dbReference>
<name>A0A8T0WJN3_PANVG</name>
<evidence type="ECO:0000313" key="2">
    <source>
        <dbReference type="EMBL" id="KAG2647358.1"/>
    </source>
</evidence>
<evidence type="ECO:0000259" key="1">
    <source>
        <dbReference type="Pfam" id="PF24523"/>
    </source>
</evidence>
<protein>
    <recommendedName>
        <fullName evidence="1">DUF7595 domain-containing protein</fullName>
    </recommendedName>
</protein>
<dbReference type="AlphaFoldDB" id="A0A8T0WJN3"/>
<dbReference type="Pfam" id="PF24523">
    <property type="entry name" value="DUF7595"/>
    <property type="match status" value="1"/>
</dbReference>
<proteinExistence type="predicted"/>
<keyword evidence="3" id="KW-1185">Reference proteome</keyword>